<dbReference type="Pfam" id="PF03683">
    <property type="entry name" value="UPF0175"/>
    <property type="match status" value="1"/>
</dbReference>
<organism evidence="1">
    <name type="scientific">Halobacterium sp. NMX12-1</name>
    <dbReference type="NCBI Taxonomy" id="3166650"/>
    <lineage>
        <taxon>Archaea</taxon>
        <taxon>Methanobacteriati</taxon>
        <taxon>Methanobacteriota</taxon>
        <taxon>Stenosarchaea group</taxon>
        <taxon>Halobacteria</taxon>
        <taxon>Halobacteriales</taxon>
        <taxon>Halobacteriaceae</taxon>
        <taxon>Halobacterium</taxon>
    </lineage>
</organism>
<sequence>MGTISARVPDDLEAELEAFIDAERLDRSTAIRKLLSESLDEWRTTQALEALEQGEITFTRAVELAGVDAWEFARLARDRDITWVDSDHLTSDLDDL</sequence>
<accession>A0AAU8CGG7</accession>
<dbReference type="KEGG" id="hanx:ABSL23_05830"/>
<name>A0AAU8CGG7_9EURY</name>
<dbReference type="InterPro" id="IPR005368">
    <property type="entry name" value="UPF0175"/>
</dbReference>
<dbReference type="GeneID" id="91108649"/>
<protein>
    <submittedName>
        <fullName evidence="1">UPF0175 family protein</fullName>
    </submittedName>
</protein>
<dbReference type="AlphaFoldDB" id="A0AAU8CGG7"/>
<reference evidence="1" key="1">
    <citation type="submission" date="2024-06" db="EMBL/GenBank/DDBJ databases">
        <title>Genome Sequence of an extremely halophilic archaeon isolated from Permian era halite, Salado Formation, Carlsbad, New Mexico: Halobacterium sp. strain NMX12-1.</title>
        <authorList>
            <person name="Sotoa L."/>
            <person name="DasSarma P."/>
            <person name="Anton B.P."/>
            <person name="Vincze T."/>
            <person name="Verma I."/>
            <person name="Eralp B."/>
            <person name="Powers D.W."/>
            <person name="Dozier B.L."/>
            <person name="Roberts R.J."/>
            <person name="DasSarma S."/>
        </authorList>
    </citation>
    <scope>NUCLEOTIDE SEQUENCE</scope>
    <source>
        <strain evidence="1">NMX12-1</strain>
    </source>
</reference>
<proteinExistence type="predicted"/>
<dbReference type="RefSeq" id="WP_353635034.1">
    <property type="nucleotide sequence ID" value="NZ_CP159204.1"/>
</dbReference>
<gene>
    <name evidence="1" type="ORF">ABSL23_05830</name>
</gene>
<dbReference type="EMBL" id="CP159204">
    <property type="protein sequence ID" value="XCF17529.1"/>
    <property type="molecule type" value="Genomic_DNA"/>
</dbReference>
<evidence type="ECO:0000313" key="1">
    <source>
        <dbReference type="EMBL" id="XCF17529.1"/>
    </source>
</evidence>